<dbReference type="InterPro" id="IPR029063">
    <property type="entry name" value="SAM-dependent_MTases_sf"/>
</dbReference>
<keyword evidence="1" id="KW-0472">Membrane</keyword>
<accession>A0A1F7Z197</accession>
<name>A0A1F7Z197_9BACT</name>
<reference evidence="2 3" key="1">
    <citation type="journal article" date="2016" name="Nat. Commun.">
        <title>Thousands of microbial genomes shed light on interconnected biogeochemical processes in an aquifer system.</title>
        <authorList>
            <person name="Anantharaman K."/>
            <person name="Brown C.T."/>
            <person name="Hug L.A."/>
            <person name="Sharon I."/>
            <person name="Castelle C.J."/>
            <person name="Probst A.J."/>
            <person name="Thomas B.C."/>
            <person name="Singh A."/>
            <person name="Wilkins M.J."/>
            <person name="Karaoz U."/>
            <person name="Brodie E.L."/>
            <person name="Williams K.H."/>
            <person name="Hubbard S.S."/>
            <person name="Banfield J.F."/>
        </authorList>
    </citation>
    <scope>NUCLEOTIDE SEQUENCE [LARGE SCALE GENOMIC DNA]</scope>
</reference>
<keyword evidence="1" id="KW-0812">Transmembrane</keyword>
<evidence type="ECO:0000256" key="1">
    <source>
        <dbReference type="SAM" id="Phobius"/>
    </source>
</evidence>
<dbReference type="PANTHER" id="PTHR43861">
    <property type="entry name" value="TRANS-ACONITATE 2-METHYLTRANSFERASE-RELATED"/>
    <property type="match status" value="1"/>
</dbReference>
<dbReference type="SUPFAM" id="SSF53335">
    <property type="entry name" value="S-adenosyl-L-methionine-dependent methyltransferases"/>
    <property type="match status" value="1"/>
</dbReference>
<feature type="transmembrane region" description="Helical" evidence="1">
    <location>
        <begin position="258"/>
        <end position="281"/>
    </location>
</feature>
<organism evidence="2 3">
    <name type="scientific">Candidatus Woesebacteria bacterium RIFCSPHIGHO2_02_FULL_39_13</name>
    <dbReference type="NCBI Taxonomy" id="1802505"/>
    <lineage>
        <taxon>Bacteria</taxon>
        <taxon>Candidatus Woeseibacteriota</taxon>
    </lineage>
</organism>
<sequence>MDKCYICGSKEPPAKRLKVLGYSYLLCKACNGATLVPRERAIKKLTEVYQPEYFDWEKPRGIKKVVFDIRLHEPYPEWIERNKKGKGKILDVGAGIVNFVSLIKQKGWDTYAQELSKPQSEKIRKVLGRNRVFNGDFEKIKLRKNFFDVVTFWHVLEHVKYPGKTISKTQALLKNNGFVFIEVPNINSLSWRIFKDNYSLLSVPAHLFYYSRQSLEKLLSENGFKIIEVSFPLKYNSAFAFSLISYLKNKFEIESEKFWLIFFYFILPISLIINIFTSFIGQSEVLRISAKKK</sequence>
<dbReference type="STRING" id="1802505.A3D01_04870"/>
<dbReference type="Proteomes" id="UP000177169">
    <property type="component" value="Unassembled WGS sequence"/>
</dbReference>
<evidence type="ECO:0000313" key="3">
    <source>
        <dbReference type="Proteomes" id="UP000177169"/>
    </source>
</evidence>
<dbReference type="CDD" id="cd02440">
    <property type="entry name" value="AdoMet_MTases"/>
    <property type="match status" value="1"/>
</dbReference>
<dbReference type="EMBL" id="MGGR01000027">
    <property type="protein sequence ID" value="OGM32879.1"/>
    <property type="molecule type" value="Genomic_DNA"/>
</dbReference>
<keyword evidence="1" id="KW-1133">Transmembrane helix</keyword>
<evidence type="ECO:0008006" key="4">
    <source>
        <dbReference type="Google" id="ProtNLM"/>
    </source>
</evidence>
<dbReference type="Pfam" id="PF13489">
    <property type="entry name" value="Methyltransf_23"/>
    <property type="match status" value="1"/>
</dbReference>
<evidence type="ECO:0000313" key="2">
    <source>
        <dbReference type="EMBL" id="OGM32879.1"/>
    </source>
</evidence>
<dbReference type="AlphaFoldDB" id="A0A1F7Z197"/>
<comment type="caution">
    <text evidence="2">The sequence shown here is derived from an EMBL/GenBank/DDBJ whole genome shotgun (WGS) entry which is preliminary data.</text>
</comment>
<proteinExistence type="predicted"/>
<protein>
    <recommendedName>
        <fullName evidence="4">Methyltransferase type 11 domain-containing protein</fullName>
    </recommendedName>
</protein>
<gene>
    <name evidence="2" type="ORF">A3D01_04870</name>
</gene>
<dbReference type="Gene3D" id="3.40.50.150">
    <property type="entry name" value="Vaccinia Virus protein VP39"/>
    <property type="match status" value="1"/>
</dbReference>